<reference evidence="3" key="1">
    <citation type="submission" date="2016-10" db="EMBL/GenBank/DDBJ databases">
        <authorList>
            <person name="Varghese N."/>
            <person name="Submissions S."/>
        </authorList>
    </citation>
    <scope>NUCLEOTIDE SEQUENCE [LARGE SCALE GENOMIC DNA]</scope>
    <source>
        <strain evidence="3">SP</strain>
    </source>
</reference>
<dbReference type="Proteomes" id="UP000198935">
    <property type="component" value="Unassembled WGS sequence"/>
</dbReference>
<dbReference type="InterPro" id="IPR007712">
    <property type="entry name" value="RelE/ParE_toxin"/>
</dbReference>
<dbReference type="OrthoDB" id="362857at2"/>
<dbReference type="InterPro" id="IPR035093">
    <property type="entry name" value="RelE/ParE_toxin_dom_sf"/>
</dbReference>
<protein>
    <submittedName>
        <fullName evidence="2">Plasmid stabilization system protein ParE</fullName>
    </submittedName>
</protein>
<gene>
    <name evidence="2" type="ORF">SAMN05421736_104210</name>
</gene>
<keyword evidence="1" id="KW-1277">Toxin-antitoxin system</keyword>
<evidence type="ECO:0000313" key="2">
    <source>
        <dbReference type="EMBL" id="SDY92483.1"/>
    </source>
</evidence>
<dbReference type="Gene3D" id="3.30.2310.20">
    <property type="entry name" value="RelE-like"/>
    <property type="match status" value="1"/>
</dbReference>
<evidence type="ECO:0000256" key="1">
    <source>
        <dbReference type="ARBA" id="ARBA00022649"/>
    </source>
</evidence>
<dbReference type="Pfam" id="PF05016">
    <property type="entry name" value="ParE_toxin"/>
    <property type="match status" value="1"/>
</dbReference>
<evidence type="ECO:0000313" key="3">
    <source>
        <dbReference type="Proteomes" id="UP000198935"/>
    </source>
</evidence>
<keyword evidence="3" id="KW-1185">Reference proteome</keyword>
<sequence>MYKLSISPEAKDDLVKIKSNISKERCNTHAAVNLVTKITRKIRGLTEHPEIGAPLSSVLDIQTDFRFLVCNNYLIFYRLENRTIYVSRILYSRRNYMRILFGKLSEDEEI</sequence>
<organism evidence="2 3">
    <name type="scientific">Evansella caseinilytica</name>
    <dbReference type="NCBI Taxonomy" id="1503961"/>
    <lineage>
        <taxon>Bacteria</taxon>
        <taxon>Bacillati</taxon>
        <taxon>Bacillota</taxon>
        <taxon>Bacilli</taxon>
        <taxon>Bacillales</taxon>
        <taxon>Bacillaceae</taxon>
        <taxon>Evansella</taxon>
    </lineage>
</organism>
<dbReference type="EMBL" id="FNPI01000004">
    <property type="protein sequence ID" value="SDY92483.1"/>
    <property type="molecule type" value="Genomic_DNA"/>
</dbReference>
<name>A0A1H3NUU0_9BACI</name>
<dbReference type="STRING" id="1503961.SAMN05421736_104210"/>
<proteinExistence type="predicted"/>
<dbReference type="AlphaFoldDB" id="A0A1H3NUU0"/>
<accession>A0A1H3NUU0</accession>